<evidence type="ECO:0000313" key="4">
    <source>
        <dbReference type="EMBL" id="KAK5065008.1"/>
    </source>
</evidence>
<dbReference type="GO" id="GO:0005737">
    <property type="term" value="C:cytoplasm"/>
    <property type="evidence" value="ECO:0007669"/>
    <property type="project" value="UniProtKB-ARBA"/>
</dbReference>
<dbReference type="Proteomes" id="UP001358417">
    <property type="component" value="Unassembled WGS sequence"/>
</dbReference>
<proteinExistence type="inferred from homology"/>
<dbReference type="GO" id="GO:0003735">
    <property type="term" value="F:structural constituent of ribosome"/>
    <property type="evidence" value="ECO:0007669"/>
    <property type="project" value="InterPro"/>
</dbReference>
<keyword evidence="3" id="KW-0687">Ribonucleoprotein</keyword>
<dbReference type="InterPro" id="IPR000589">
    <property type="entry name" value="Ribosomal_uS15"/>
</dbReference>
<reference evidence="4 5" key="1">
    <citation type="submission" date="2023-08" db="EMBL/GenBank/DDBJ databases">
        <title>Black Yeasts Isolated from many extreme environments.</title>
        <authorList>
            <person name="Coleine C."/>
            <person name="Stajich J.E."/>
            <person name="Selbmann L."/>
        </authorList>
    </citation>
    <scope>NUCLEOTIDE SEQUENCE [LARGE SCALE GENOMIC DNA]</scope>
    <source>
        <strain evidence="4 5">CCFEE 5792</strain>
    </source>
</reference>
<dbReference type="PANTHER" id="PTHR23321">
    <property type="entry name" value="RIBOSOMAL PROTEIN S15, BACTERIAL AND ORGANELLAR"/>
    <property type="match status" value="1"/>
</dbReference>
<gene>
    <name evidence="4" type="ORF">LTR84_000843</name>
</gene>
<dbReference type="PANTHER" id="PTHR23321:SF26">
    <property type="entry name" value="SMALL RIBOSOMAL SUBUNIT PROTEIN US15M"/>
    <property type="match status" value="1"/>
</dbReference>
<protein>
    <recommendedName>
        <fullName evidence="6">Ribosomal protein S15</fullName>
    </recommendedName>
</protein>
<dbReference type="EMBL" id="JAVRRD010000001">
    <property type="protein sequence ID" value="KAK5065008.1"/>
    <property type="molecule type" value="Genomic_DNA"/>
</dbReference>
<dbReference type="GeneID" id="89969065"/>
<dbReference type="Gene3D" id="1.10.287.10">
    <property type="entry name" value="S15/NS1, RNA-binding"/>
    <property type="match status" value="1"/>
</dbReference>
<dbReference type="SUPFAM" id="SSF47060">
    <property type="entry name" value="S15/NS1 RNA-binding domain"/>
    <property type="match status" value="1"/>
</dbReference>
<evidence type="ECO:0000313" key="5">
    <source>
        <dbReference type="Proteomes" id="UP001358417"/>
    </source>
</evidence>
<accession>A0AAV9NS45</accession>
<dbReference type="GO" id="GO:0005840">
    <property type="term" value="C:ribosome"/>
    <property type="evidence" value="ECO:0007669"/>
    <property type="project" value="UniProtKB-KW"/>
</dbReference>
<organism evidence="4 5">
    <name type="scientific">Exophiala bonariae</name>
    <dbReference type="NCBI Taxonomy" id="1690606"/>
    <lineage>
        <taxon>Eukaryota</taxon>
        <taxon>Fungi</taxon>
        <taxon>Dikarya</taxon>
        <taxon>Ascomycota</taxon>
        <taxon>Pezizomycotina</taxon>
        <taxon>Eurotiomycetes</taxon>
        <taxon>Chaetothyriomycetidae</taxon>
        <taxon>Chaetothyriales</taxon>
        <taxon>Herpotrichiellaceae</taxon>
        <taxon>Exophiala</taxon>
    </lineage>
</organism>
<sequence>MPPRAANAASSSIFNLSSLLQSLPTTSRGQVFSKCSTCLFSTSPHLEAKRAKKHKVRRHIDPYRLAQARQRKSANLARQRVLVAERQATLGNPIRSQSTPFVNSLHSKNIPASTQDSYLNYFLKPEDMSKSLDYSKWLSQPVPQRADIQPRAEEIHAKEVKAHEASHENASKALQAIAALNNASSKDRTRINIDRCIEEFGRHKTDSTLAPRLRSKFSTPVEPRKRIGVDTGSSEVQIAILTTKINVLADNLHNQDKHNKRNLRLLVHKRQKLLKYLRREDKGGPRWQNVVEKLGISDAMWKGEITL</sequence>
<dbReference type="HAMAP" id="MF_01343_B">
    <property type="entry name" value="Ribosomal_uS15_B"/>
    <property type="match status" value="1"/>
</dbReference>
<evidence type="ECO:0000256" key="3">
    <source>
        <dbReference type="ARBA" id="ARBA00023274"/>
    </source>
</evidence>
<evidence type="ECO:0000256" key="1">
    <source>
        <dbReference type="ARBA" id="ARBA00008434"/>
    </source>
</evidence>
<dbReference type="InterPro" id="IPR005290">
    <property type="entry name" value="Ribosomal_uS15_bac-type"/>
</dbReference>
<dbReference type="GO" id="GO:0006412">
    <property type="term" value="P:translation"/>
    <property type="evidence" value="ECO:0007669"/>
    <property type="project" value="InterPro"/>
</dbReference>
<dbReference type="RefSeq" id="XP_064712332.1">
    <property type="nucleotide sequence ID" value="XM_064844472.1"/>
</dbReference>
<comment type="caution">
    <text evidence="4">The sequence shown here is derived from an EMBL/GenBank/DDBJ whole genome shotgun (WGS) entry which is preliminary data.</text>
</comment>
<dbReference type="SMART" id="SM01387">
    <property type="entry name" value="Ribosomal_S15"/>
    <property type="match status" value="1"/>
</dbReference>
<comment type="similarity">
    <text evidence="1">Belongs to the universal ribosomal protein uS15 family.</text>
</comment>
<keyword evidence="5" id="KW-1185">Reference proteome</keyword>
<evidence type="ECO:0000256" key="2">
    <source>
        <dbReference type="ARBA" id="ARBA00022980"/>
    </source>
</evidence>
<dbReference type="InterPro" id="IPR009068">
    <property type="entry name" value="uS15_NS1_RNA-bd_sf"/>
</dbReference>
<dbReference type="GO" id="GO:1990904">
    <property type="term" value="C:ribonucleoprotein complex"/>
    <property type="evidence" value="ECO:0007669"/>
    <property type="project" value="UniProtKB-KW"/>
</dbReference>
<keyword evidence="2" id="KW-0689">Ribosomal protein</keyword>
<dbReference type="Pfam" id="PF00312">
    <property type="entry name" value="Ribosomal_S15"/>
    <property type="match status" value="1"/>
</dbReference>
<evidence type="ECO:0008006" key="6">
    <source>
        <dbReference type="Google" id="ProtNLM"/>
    </source>
</evidence>
<name>A0AAV9NS45_9EURO</name>
<dbReference type="CDD" id="cd00353">
    <property type="entry name" value="Ribosomal_S15p_S13e"/>
    <property type="match status" value="1"/>
</dbReference>
<dbReference type="AlphaFoldDB" id="A0AAV9NS45"/>